<dbReference type="InterPro" id="IPR049453">
    <property type="entry name" value="Memb_transporter_dom"/>
</dbReference>
<dbReference type="AlphaFoldDB" id="A0A850EL27"/>
<dbReference type="Pfam" id="PF13515">
    <property type="entry name" value="FUSC_2"/>
    <property type="match status" value="1"/>
</dbReference>
<proteinExistence type="inferred from homology"/>
<reference evidence="9" key="1">
    <citation type="submission" date="2020-06" db="EMBL/GenBank/DDBJ databases">
        <title>Paenibacillus sp. nov., isolated from soil.</title>
        <authorList>
            <person name="Seo Y.L."/>
        </authorList>
    </citation>
    <scope>NUCLEOTIDE SEQUENCE [LARGE SCALE GENOMIC DNA]</scope>
    <source>
        <strain evidence="9">JW14</strain>
    </source>
</reference>
<dbReference type="PANTHER" id="PTHR30509:SF9">
    <property type="entry name" value="MULTIDRUG RESISTANCE PROTEIN MDTO"/>
    <property type="match status" value="1"/>
</dbReference>
<evidence type="ECO:0000256" key="6">
    <source>
        <dbReference type="ARBA" id="ARBA00043993"/>
    </source>
</evidence>
<organism evidence="9 10">
    <name type="scientific">Paenibacillus agri</name>
    <dbReference type="NCBI Taxonomy" id="2744309"/>
    <lineage>
        <taxon>Bacteria</taxon>
        <taxon>Bacillati</taxon>
        <taxon>Bacillota</taxon>
        <taxon>Bacilli</taxon>
        <taxon>Bacillales</taxon>
        <taxon>Paenibacillaceae</taxon>
        <taxon>Paenibacillus</taxon>
    </lineage>
</organism>
<comment type="caution">
    <text evidence="9">The sequence shown here is derived from an EMBL/GenBank/DDBJ whole genome shotgun (WGS) entry which is preliminary data.</text>
</comment>
<dbReference type="EMBL" id="JABWCS010000198">
    <property type="protein sequence ID" value="NUU60197.1"/>
    <property type="molecule type" value="Genomic_DNA"/>
</dbReference>
<gene>
    <name evidence="9" type="ORF">HPT30_07555</name>
</gene>
<evidence type="ECO:0000256" key="7">
    <source>
        <dbReference type="SAM" id="Phobius"/>
    </source>
</evidence>
<evidence type="ECO:0000256" key="4">
    <source>
        <dbReference type="ARBA" id="ARBA00022989"/>
    </source>
</evidence>
<feature type="domain" description="Integral membrane bound transporter" evidence="8">
    <location>
        <begin position="28"/>
        <end position="148"/>
    </location>
</feature>
<dbReference type="Proteomes" id="UP000564806">
    <property type="component" value="Unassembled WGS sequence"/>
</dbReference>
<keyword evidence="2" id="KW-1003">Cell membrane</keyword>
<evidence type="ECO:0000313" key="10">
    <source>
        <dbReference type="Proteomes" id="UP000564806"/>
    </source>
</evidence>
<feature type="transmembrane region" description="Helical" evidence="7">
    <location>
        <begin position="39"/>
        <end position="58"/>
    </location>
</feature>
<protein>
    <submittedName>
        <fullName evidence="9">FUSC family protein</fullName>
    </submittedName>
</protein>
<comment type="similarity">
    <text evidence="6">Belongs to the YccS/YhfK family.</text>
</comment>
<evidence type="ECO:0000256" key="2">
    <source>
        <dbReference type="ARBA" id="ARBA00022475"/>
    </source>
</evidence>
<dbReference type="PANTHER" id="PTHR30509">
    <property type="entry name" value="P-HYDROXYBENZOIC ACID EFFLUX PUMP SUBUNIT-RELATED"/>
    <property type="match status" value="1"/>
</dbReference>
<evidence type="ECO:0000256" key="1">
    <source>
        <dbReference type="ARBA" id="ARBA00004651"/>
    </source>
</evidence>
<feature type="transmembrane region" description="Helical" evidence="7">
    <location>
        <begin position="131"/>
        <end position="152"/>
    </location>
</feature>
<comment type="subcellular location">
    <subcellularLocation>
        <location evidence="1">Cell membrane</location>
        <topology evidence="1">Multi-pass membrane protein</topology>
    </subcellularLocation>
</comment>
<evidence type="ECO:0000259" key="8">
    <source>
        <dbReference type="Pfam" id="PF13515"/>
    </source>
</evidence>
<accession>A0A850EL27</accession>
<dbReference type="RefSeq" id="WP_175370804.1">
    <property type="nucleotide sequence ID" value="NZ_JABWCS010000198.1"/>
</dbReference>
<dbReference type="GO" id="GO:0005886">
    <property type="term" value="C:plasma membrane"/>
    <property type="evidence" value="ECO:0007669"/>
    <property type="project" value="UniProtKB-SubCell"/>
</dbReference>
<name>A0A850EL27_9BACL</name>
<evidence type="ECO:0000313" key="9">
    <source>
        <dbReference type="EMBL" id="NUU60197.1"/>
    </source>
</evidence>
<feature type="transmembrane region" description="Helical" evidence="7">
    <location>
        <begin position="12"/>
        <end position="32"/>
    </location>
</feature>
<sequence length="366" mass="40064">MNEGLFDRLEKFGFSLYMIRITLAASLSWVVVHSLYSNHYLYFAPLAAILITQGTVKGSVEKGIYRLLGIILGGIVALIVGKFFNISGLSILLMLLIGIGIATACRVNIQAVTQVGVTSVMALSFYQNDYVVSRITETFIGVLIAILINMIIVPPKGFVKVKALALEGSQLLAEALRGLAAGEQSTEKSNAVSKQAGELLKRSGKKQKEIHYTLSHYQCRNELNRLSTVTSHLKTVHAYVKEIIDEIALLPPHYAAAEGMAGSLEATADCIALYGTETLSDTERPRSLPDALHHARELQLSCFSQLQSHCPLTAMRDLGAVFSHLNRVLDEVERAEYATCSAVPHEAKRDIAQGIHYMKKGLSHKL</sequence>
<feature type="transmembrane region" description="Helical" evidence="7">
    <location>
        <begin position="64"/>
        <end position="84"/>
    </location>
</feature>
<evidence type="ECO:0000256" key="5">
    <source>
        <dbReference type="ARBA" id="ARBA00023136"/>
    </source>
</evidence>
<keyword evidence="5 7" id="KW-0472">Membrane</keyword>
<keyword evidence="10" id="KW-1185">Reference proteome</keyword>
<keyword evidence="4 7" id="KW-1133">Transmembrane helix</keyword>
<feature type="transmembrane region" description="Helical" evidence="7">
    <location>
        <begin position="91"/>
        <end position="111"/>
    </location>
</feature>
<evidence type="ECO:0000256" key="3">
    <source>
        <dbReference type="ARBA" id="ARBA00022692"/>
    </source>
</evidence>
<keyword evidence="3 7" id="KW-0812">Transmembrane</keyword>